<evidence type="ECO:0000313" key="1">
    <source>
        <dbReference type="EMBL" id="KAI4817346.1"/>
    </source>
</evidence>
<protein>
    <submittedName>
        <fullName evidence="1">Uncharacterized protein</fullName>
    </submittedName>
</protein>
<comment type="caution">
    <text evidence="1">The sequence shown here is derived from an EMBL/GenBank/DDBJ whole genome shotgun (WGS) entry which is preliminary data.</text>
</comment>
<accession>A0ACB9WUP5</accession>
<organism evidence="1 2">
    <name type="scientific">Chaenocephalus aceratus</name>
    <name type="common">Blackfin icefish</name>
    <name type="synonym">Chaenichthys aceratus</name>
    <dbReference type="NCBI Taxonomy" id="36190"/>
    <lineage>
        <taxon>Eukaryota</taxon>
        <taxon>Metazoa</taxon>
        <taxon>Chordata</taxon>
        <taxon>Craniata</taxon>
        <taxon>Vertebrata</taxon>
        <taxon>Euteleostomi</taxon>
        <taxon>Actinopterygii</taxon>
        <taxon>Neopterygii</taxon>
        <taxon>Teleostei</taxon>
        <taxon>Neoteleostei</taxon>
        <taxon>Acanthomorphata</taxon>
        <taxon>Eupercaria</taxon>
        <taxon>Perciformes</taxon>
        <taxon>Notothenioidei</taxon>
        <taxon>Channichthyidae</taxon>
        <taxon>Chaenocephalus</taxon>
    </lineage>
</organism>
<evidence type="ECO:0000313" key="2">
    <source>
        <dbReference type="Proteomes" id="UP001057452"/>
    </source>
</evidence>
<keyword evidence="2" id="KW-1185">Reference proteome</keyword>
<sequence>MSCFQLGIVLLFCLPLAACLTCYTCMFPAISPLDCFQFPQECPAGQRCLSSTATGRRVWSEWTEVRLWTLLQLHQRLLRQRPVQRRRDIYCPQLERSGSLPAARTCLLLA</sequence>
<proteinExistence type="predicted"/>
<dbReference type="EMBL" id="CM043795">
    <property type="protein sequence ID" value="KAI4817346.1"/>
    <property type="molecule type" value="Genomic_DNA"/>
</dbReference>
<name>A0ACB9WUP5_CHAAC</name>
<dbReference type="Proteomes" id="UP001057452">
    <property type="component" value="Chromosome 11"/>
</dbReference>
<gene>
    <name evidence="1" type="ORF">KUCAC02_010752</name>
</gene>
<reference evidence="1" key="1">
    <citation type="submission" date="2022-05" db="EMBL/GenBank/DDBJ databases">
        <title>Chromosome-level genome of Chaenocephalus aceratus.</title>
        <authorList>
            <person name="Park H."/>
        </authorList>
    </citation>
    <scope>NUCLEOTIDE SEQUENCE</scope>
    <source>
        <strain evidence="1">KU_202001</strain>
    </source>
</reference>